<reference evidence="3" key="1">
    <citation type="journal article" date="2019" name="Int. J. Syst. Evol. Microbiol.">
        <title>The Global Catalogue of Microorganisms (GCM) 10K type strain sequencing project: providing services to taxonomists for standard genome sequencing and annotation.</title>
        <authorList>
            <consortium name="The Broad Institute Genomics Platform"/>
            <consortium name="The Broad Institute Genome Sequencing Center for Infectious Disease"/>
            <person name="Wu L."/>
            <person name="Ma J."/>
        </authorList>
    </citation>
    <scope>NUCLEOTIDE SEQUENCE [LARGE SCALE GENOMIC DNA]</scope>
    <source>
        <strain evidence="3">CGMCC 1.10131</strain>
    </source>
</reference>
<comment type="caution">
    <text evidence="2">The sequence shown here is derived from an EMBL/GenBank/DDBJ whole genome shotgun (WGS) entry which is preliminary data.</text>
</comment>
<feature type="transmembrane region" description="Helical" evidence="1">
    <location>
        <begin position="18"/>
        <end position="37"/>
    </location>
</feature>
<name>A0ABQ1I1E0_9ALTE</name>
<evidence type="ECO:0000313" key="2">
    <source>
        <dbReference type="EMBL" id="GGA99650.1"/>
    </source>
</evidence>
<evidence type="ECO:0000313" key="3">
    <source>
        <dbReference type="Proteomes" id="UP000651977"/>
    </source>
</evidence>
<gene>
    <name evidence="2" type="ORF">GCM10007414_10890</name>
</gene>
<evidence type="ECO:0000256" key="1">
    <source>
        <dbReference type="SAM" id="Phobius"/>
    </source>
</evidence>
<dbReference type="RefSeq" id="WP_188407321.1">
    <property type="nucleotide sequence ID" value="NZ_BMDY01000005.1"/>
</dbReference>
<dbReference type="Proteomes" id="UP000651977">
    <property type="component" value="Unassembled WGS sequence"/>
</dbReference>
<protein>
    <submittedName>
        <fullName evidence="2">Uncharacterized protein</fullName>
    </submittedName>
</protein>
<keyword evidence="1" id="KW-0472">Membrane</keyword>
<accession>A0ABQ1I1E0</accession>
<dbReference type="EMBL" id="BMDY01000005">
    <property type="protein sequence ID" value="GGA99650.1"/>
    <property type="molecule type" value="Genomic_DNA"/>
</dbReference>
<keyword evidence="3" id="KW-1185">Reference proteome</keyword>
<sequence length="139" mass="15680">MLSSNASKCEFCASPSRYYLCLIIAGCLLQLVILTLYSKLVPLLPACVLADAVLLYHCWHYRPRGVFGAGGIEFFTAEQALSCSWSRYSRVAKGACCLICWQQQKLIVKVIFADSLPNQVYRKLCFVVNFPQHVEHPEK</sequence>
<proteinExistence type="predicted"/>
<keyword evidence="1" id="KW-1133">Transmembrane helix</keyword>
<keyword evidence="1" id="KW-0812">Transmembrane</keyword>
<organism evidence="2 3">
    <name type="scientific">Agarivorans gilvus</name>
    <dbReference type="NCBI Taxonomy" id="680279"/>
    <lineage>
        <taxon>Bacteria</taxon>
        <taxon>Pseudomonadati</taxon>
        <taxon>Pseudomonadota</taxon>
        <taxon>Gammaproteobacteria</taxon>
        <taxon>Alteromonadales</taxon>
        <taxon>Alteromonadaceae</taxon>
        <taxon>Agarivorans</taxon>
    </lineage>
</organism>